<dbReference type="Proteomes" id="UP000636505">
    <property type="component" value="Unassembled WGS sequence"/>
</dbReference>
<proteinExistence type="predicted"/>
<organism evidence="2 3">
    <name type="scientific">Vasconcelosia minhoensis LEGE 07310</name>
    <dbReference type="NCBI Taxonomy" id="915328"/>
    <lineage>
        <taxon>Bacteria</taxon>
        <taxon>Bacillati</taxon>
        <taxon>Cyanobacteriota</taxon>
        <taxon>Cyanophyceae</taxon>
        <taxon>Nodosilineales</taxon>
        <taxon>Cymatolegaceae</taxon>
        <taxon>Vasconcelosia</taxon>
        <taxon>Vasconcelosia minhoensis</taxon>
    </lineage>
</organism>
<keyword evidence="3" id="KW-1185">Reference proteome</keyword>
<reference evidence="2" key="1">
    <citation type="submission" date="2020-10" db="EMBL/GenBank/DDBJ databases">
        <authorList>
            <person name="Castelo-Branco R."/>
            <person name="Eusebio N."/>
            <person name="Adriana R."/>
            <person name="Vieira A."/>
            <person name="Brugerolle De Fraissinette N."/>
            <person name="Rezende De Castro R."/>
            <person name="Schneider M.P."/>
            <person name="Vasconcelos V."/>
            <person name="Leao P.N."/>
        </authorList>
    </citation>
    <scope>NUCLEOTIDE SEQUENCE</scope>
    <source>
        <strain evidence="2">LEGE 07310</strain>
    </source>
</reference>
<keyword evidence="1" id="KW-0812">Transmembrane</keyword>
<feature type="transmembrane region" description="Helical" evidence="1">
    <location>
        <begin position="130"/>
        <end position="149"/>
    </location>
</feature>
<dbReference type="AlphaFoldDB" id="A0A8J7DDS4"/>
<sequence>MSQLPSTNGAVASDSNPSRQLAFHDSYRCPMCCHGQLSGLTLMDAFACDFCRHIFTANLSAQSLQVADSAQPMAWRWNGQRWRAAQRADLEVTALIWLFGLSLACFPTGIIALSNYIFPPLESSSQSFPLVWTGLTFLIHGSLVFWLLAEHYQWPPYITAKIRLRRLSERLSDRQ</sequence>
<gene>
    <name evidence="2" type="ORF">IQ241_23320</name>
</gene>
<dbReference type="EMBL" id="JADEXG010000089">
    <property type="protein sequence ID" value="MBE9080182.1"/>
    <property type="molecule type" value="Genomic_DNA"/>
</dbReference>
<evidence type="ECO:0000313" key="3">
    <source>
        <dbReference type="Proteomes" id="UP000636505"/>
    </source>
</evidence>
<dbReference type="RefSeq" id="WP_193911876.1">
    <property type="nucleotide sequence ID" value="NZ_JADEXG010000089.1"/>
</dbReference>
<keyword evidence="1" id="KW-0472">Membrane</keyword>
<protein>
    <submittedName>
        <fullName evidence="2">Uncharacterized protein</fullName>
    </submittedName>
</protein>
<evidence type="ECO:0000313" key="2">
    <source>
        <dbReference type="EMBL" id="MBE9080182.1"/>
    </source>
</evidence>
<evidence type="ECO:0000256" key="1">
    <source>
        <dbReference type="SAM" id="Phobius"/>
    </source>
</evidence>
<keyword evidence="1" id="KW-1133">Transmembrane helix</keyword>
<name>A0A8J7DDS4_9CYAN</name>
<accession>A0A8J7DDS4</accession>
<feature type="transmembrane region" description="Helical" evidence="1">
    <location>
        <begin position="95"/>
        <end position="118"/>
    </location>
</feature>
<comment type="caution">
    <text evidence="2">The sequence shown here is derived from an EMBL/GenBank/DDBJ whole genome shotgun (WGS) entry which is preliminary data.</text>
</comment>